<evidence type="ECO:0000313" key="10">
    <source>
        <dbReference type="EMBL" id="MEZ2739341.1"/>
    </source>
</evidence>
<gene>
    <name evidence="10" type="ORF">ACBP88_07665</name>
</gene>
<evidence type="ECO:0000313" key="11">
    <source>
        <dbReference type="Proteomes" id="UP001567350"/>
    </source>
</evidence>
<keyword evidence="11" id="KW-1185">Reference proteome</keyword>
<comment type="subcellular location">
    <subcellularLocation>
        <location evidence="8">Cell inner membrane</location>
        <topology evidence="8">Multi-pass membrane protein</topology>
    </subcellularLocation>
    <subcellularLocation>
        <location evidence="1">Cell membrane</location>
        <topology evidence="1">Multi-pass membrane protein</topology>
    </subcellularLocation>
</comment>
<accession>A0ABV4IBW6</accession>
<evidence type="ECO:0000256" key="2">
    <source>
        <dbReference type="ARBA" id="ARBA00006236"/>
    </source>
</evidence>
<feature type="transmembrane region" description="Helical" evidence="8">
    <location>
        <begin position="379"/>
        <end position="401"/>
    </location>
</feature>
<dbReference type="CDD" id="cd17320">
    <property type="entry name" value="MFS_MdfA_MDR_like"/>
    <property type="match status" value="1"/>
</dbReference>
<dbReference type="InterPro" id="IPR011701">
    <property type="entry name" value="MFS"/>
</dbReference>
<evidence type="ECO:0000256" key="7">
    <source>
        <dbReference type="ARBA" id="ARBA00023136"/>
    </source>
</evidence>
<dbReference type="PROSITE" id="PS50850">
    <property type="entry name" value="MFS"/>
    <property type="match status" value="1"/>
</dbReference>
<evidence type="ECO:0000256" key="3">
    <source>
        <dbReference type="ARBA" id="ARBA00022448"/>
    </source>
</evidence>
<keyword evidence="5 8" id="KW-0812">Transmembrane</keyword>
<dbReference type="InterPro" id="IPR036259">
    <property type="entry name" value="MFS_trans_sf"/>
</dbReference>
<dbReference type="InterPro" id="IPR020846">
    <property type="entry name" value="MFS_dom"/>
</dbReference>
<proteinExistence type="inferred from homology"/>
<keyword evidence="4" id="KW-1003">Cell membrane</keyword>
<dbReference type="PANTHER" id="PTHR23502">
    <property type="entry name" value="MAJOR FACILITATOR SUPERFAMILY"/>
    <property type="match status" value="1"/>
</dbReference>
<keyword evidence="6 8" id="KW-1133">Transmembrane helix</keyword>
<dbReference type="Pfam" id="PF07690">
    <property type="entry name" value="MFS_1"/>
    <property type="match status" value="1"/>
</dbReference>
<feature type="transmembrane region" description="Helical" evidence="8">
    <location>
        <begin position="144"/>
        <end position="166"/>
    </location>
</feature>
<feature type="transmembrane region" description="Helical" evidence="8">
    <location>
        <begin position="224"/>
        <end position="248"/>
    </location>
</feature>
<keyword evidence="8" id="KW-0997">Cell inner membrane</keyword>
<dbReference type="NCBIfam" id="TIGR00710">
    <property type="entry name" value="efflux_Bcr_CflA"/>
    <property type="match status" value="1"/>
</dbReference>
<protein>
    <recommendedName>
        <fullName evidence="8">Bcr/CflA family efflux transporter</fullName>
    </recommendedName>
</protein>
<evidence type="ECO:0000256" key="4">
    <source>
        <dbReference type="ARBA" id="ARBA00022475"/>
    </source>
</evidence>
<name>A0ABV4IBW6_9BURK</name>
<feature type="transmembrane region" description="Helical" evidence="8">
    <location>
        <begin position="260"/>
        <end position="278"/>
    </location>
</feature>
<keyword evidence="3 8" id="KW-0813">Transport</keyword>
<comment type="caution">
    <text evidence="8">Lacks conserved residue(s) required for the propagation of feature annotation.</text>
</comment>
<keyword evidence="7 8" id="KW-0472">Membrane</keyword>
<evidence type="ECO:0000259" key="9">
    <source>
        <dbReference type="PROSITE" id="PS50850"/>
    </source>
</evidence>
<organism evidence="10 11">
    <name type="scientific">Comamonas jiangduensis</name>
    <dbReference type="NCBI Taxonomy" id="1194168"/>
    <lineage>
        <taxon>Bacteria</taxon>
        <taxon>Pseudomonadati</taxon>
        <taxon>Pseudomonadota</taxon>
        <taxon>Betaproteobacteria</taxon>
        <taxon>Burkholderiales</taxon>
        <taxon>Comamonadaceae</taxon>
        <taxon>Comamonas</taxon>
    </lineage>
</organism>
<dbReference type="RefSeq" id="WP_370891817.1">
    <property type="nucleotide sequence ID" value="NZ_JBGJLR010000006.1"/>
</dbReference>
<dbReference type="InterPro" id="IPR004812">
    <property type="entry name" value="Efflux_drug-R_Bcr/CmlA"/>
</dbReference>
<feature type="transmembrane region" description="Helical" evidence="8">
    <location>
        <begin position="172"/>
        <end position="192"/>
    </location>
</feature>
<dbReference type="SUPFAM" id="SSF103473">
    <property type="entry name" value="MFS general substrate transporter"/>
    <property type="match status" value="1"/>
</dbReference>
<dbReference type="Gene3D" id="1.20.1720.10">
    <property type="entry name" value="Multidrug resistance protein D"/>
    <property type="match status" value="1"/>
</dbReference>
<feature type="transmembrane region" description="Helical" evidence="8">
    <location>
        <begin position="56"/>
        <end position="74"/>
    </location>
</feature>
<sequence length="410" mass="43229">MSASSSSAVASPAAMSPVFVIGLLALLLGFQPLTTDLYLPAMPLLAQQLDASVAQTQSTFYALILAFGCSQLAWGPASDRWGRRPILLAGIGLYVLAAVGCALAPHMDALIAWRTVQGAALGAVVMAARAIVRDLYNPVEGTHVMSKALSGLGVLACCSPLMGSWLAQYMGWRSTMVALSVVGAASWLLVWLRFQESVQHFNPHALQPRRLLGSWREILRQPTFLAYSATTTSSYGGLVVFLTAAPFVFTQALGWSASHVGWLLAANGVIYIGGTMLCRRLLPRWGVRNTVAIAGGLAVLCAALLLGLALLEVRTPWAYACACLLFPIAHGIQQPCGQSGAVSAFPKAAGMASALNGFIMMLFAFATGQLLGRSFNGTVYPLVFGLGFWCLAAALASCTLVRRHGVPSAP</sequence>
<feature type="domain" description="Major facilitator superfamily (MFS) profile" evidence="9">
    <location>
        <begin position="17"/>
        <end position="405"/>
    </location>
</feature>
<feature type="transmembrane region" description="Helical" evidence="8">
    <location>
        <begin position="290"/>
        <end position="311"/>
    </location>
</feature>
<reference evidence="10 11" key="1">
    <citation type="submission" date="2024-08" db="EMBL/GenBank/DDBJ databases">
        <authorList>
            <person name="Feng Z."/>
            <person name="Ronholm J."/>
        </authorList>
    </citation>
    <scope>NUCLEOTIDE SEQUENCE [LARGE SCALE GENOMIC DNA]</scope>
    <source>
        <strain evidence="10 11">4-AB0-8</strain>
    </source>
</reference>
<evidence type="ECO:0000256" key="6">
    <source>
        <dbReference type="ARBA" id="ARBA00022989"/>
    </source>
</evidence>
<dbReference type="EMBL" id="JBGJLR010000006">
    <property type="protein sequence ID" value="MEZ2739341.1"/>
    <property type="molecule type" value="Genomic_DNA"/>
</dbReference>
<comment type="caution">
    <text evidence="10">The sequence shown here is derived from an EMBL/GenBank/DDBJ whole genome shotgun (WGS) entry which is preliminary data.</text>
</comment>
<feature type="transmembrane region" description="Helical" evidence="8">
    <location>
        <begin position="111"/>
        <end position="132"/>
    </location>
</feature>
<evidence type="ECO:0000256" key="8">
    <source>
        <dbReference type="RuleBase" id="RU365088"/>
    </source>
</evidence>
<evidence type="ECO:0000256" key="5">
    <source>
        <dbReference type="ARBA" id="ARBA00022692"/>
    </source>
</evidence>
<dbReference type="PANTHER" id="PTHR23502:SF132">
    <property type="entry name" value="POLYAMINE TRANSPORTER 2-RELATED"/>
    <property type="match status" value="1"/>
</dbReference>
<feature type="transmembrane region" description="Helical" evidence="8">
    <location>
        <begin position="348"/>
        <end position="367"/>
    </location>
</feature>
<evidence type="ECO:0000256" key="1">
    <source>
        <dbReference type="ARBA" id="ARBA00004651"/>
    </source>
</evidence>
<feature type="transmembrane region" description="Helical" evidence="8">
    <location>
        <begin position="86"/>
        <end position="105"/>
    </location>
</feature>
<comment type="similarity">
    <text evidence="2 8">Belongs to the major facilitator superfamily. Bcr/CmlA family.</text>
</comment>
<dbReference type="Proteomes" id="UP001567350">
    <property type="component" value="Unassembled WGS sequence"/>
</dbReference>